<dbReference type="AlphaFoldDB" id="A0A1I7RKG4"/>
<keyword evidence="5" id="KW-1185">Reference proteome</keyword>
<keyword evidence="2" id="KW-0472">Membrane</keyword>
<dbReference type="Proteomes" id="UP000582659">
    <property type="component" value="Unassembled WGS sequence"/>
</dbReference>
<keyword evidence="2" id="KW-1133">Transmembrane helix</keyword>
<gene>
    <name evidence="3" type="ORF">BXYJ_LOCUS15209</name>
</gene>
<evidence type="ECO:0000313" key="4">
    <source>
        <dbReference type="Proteomes" id="UP000095284"/>
    </source>
</evidence>
<reference evidence="3" key="2">
    <citation type="submission" date="2020-09" db="EMBL/GenBank/DDBJ databases">
        <authorList>
            <person name="Kikuchi T."/>
        </authorList>
    </citation>
    <scope>NUCLEOTIDE SEQUENCE</scope>
    <source>
        <strain evidence="3">Ka4C1</strain>
    </source>
</reference>
<dbReference type="WBParaSite" id="BXY_0119800.1">
    <property type="protein sequence ID" value="BXY_0119800.1"/>
    <property type="gene ID" value="BXY_0119800"/>
</dbReference>
<feature type="transmembrane region" description="Helical" evidence="2">
    <location>
        <begin position="44"/>
        <end position="66"/>
    </location>
</feature>
<dbReference type="EMBL" id="CAJFCV020000006">
    <property type="protein sequence ID" value="CAG9131340.1"/>
    <property type="molecule type" value="Genomic_DNA"/>
</dbReference>
<evidence type="ECO:0000313" key="5">
    <source>
        <dbReference type="Proteomes" id="UP000659654"/>
    </source>
</evidence>
<keyword evidence="2" id="KW-0812">Transmembrane</keyword>
<organism evidence="4 6">
    <name type="scientific">Bursaphelenchus xylophilus</name>
    <name type="common">Pinewood nematode worm</name>
    <name type="synonym">Aphelenchoides xylophilus</name>
    <dbReference type="NCBI Taxonomy" id="6326"/>
    <lineage>
        <taxon>Eukaryota</taxon>
        <taxon>Metazoa</taxon>
        <taxon>Ecdysozoa</taxon>
        <taxon>Nematoda</taxon>
        <taxon>Chromadorea</taxon>
        <taxon>Rhabditida</taxon>
        <taxon>Tylenchina</taxon>
        <taxon>Tylenchomorpha</taxon>
        <taxon>Aphelenchoidea</taxon>
        <taxon>Aphelenchoididae</taxon>
        <taxon>Bursaphelenchus</taxon>
    </lineage>
</organism>
<dbReference type="Proteomes" id="UP000659654">
    <property type="component" value="Unassembled WGS sequence"/>
</dbReference>
<dbReference type="EMBL" id="CAJFDI010000006">
    <property type="protein sequence ID" value="CAD5235118.1"/>
    <property type="molecule type" value="Genomic_DNA"/>
</dbReference>
<evidence type="ECO:0000313" key="6">
    <source>
        <dbReference type="WBParaSite" id="BXY_0119800.1"/>
    </source>
</evidence>
<dbReference type="Proteomes" id="UP000095284">
    <property type="component" value="Unplaced"/>
</dbReference>
<proteinExistence type="predicted"/>
<evidence type="ECO:0000256" key="2">
    <source>
        <dbReference type="SAM" id="Phobius"/>
    </source>
</evidence>
<evidence type="ECO:0000256" key="1">
    <source>
        <dbReference type="SAM" id="MobiDB-lite"/>
    </source>
</evidence>
<protein>
    <submittedName>
        <fullName evidence="3">(pine wood nematode) hypothetical protein</fullName>
    </submittedName>
</protein>
<accession>A0A1I7RKG4</accession>
<feature type="region of interest" description="Disordered" evidence="1">
    <location>
        <begin position="1"/>
        <end position="24"/>
    </location>
</feature>
<evidence type="ECO:0000313" key="3">
    <source>
        <dbReference type="EMBL" id="CAD5235118.1"/>
    </source>
</evidence>
<sequence length="71" mass="8095">MFSEPEPGQSKRAETDSQPNQVNNQADSANFFNFWGFLRIEKRVAYQLILAVIATLIVIALATAFFSTFHW</sequence>
<name>A0A1I7RKG4_BURXY</name>
<reference evidence="6" key="1">
    <citation type="submission" date="2016-11" db="UniProtKB">
        <authorList>
            <consortium name="WormBaseParasite"/>
        </authorList>
    </citation>
    <scope>IDENTIFICATION</scope>
</reference>